<dbReference type="EMBL" id="JACVVK020000285">
    <property type="protein sequence ID" value="KAK7480221.1"/>
    <property type="molecule type" value="Genomic_DNA"/>
</dbReference>
<evidence type="ECO:0000256" key="1">
    <source>
        <dbReference type="SAM" id="MobiDB-lite"/>
    </source>
</evidence>
<sequence length="173" mass="19659">MANWRQTYFDLMAEVLSKDPSVIPPVTVSVIAGQKGAYVYQHWREGRLASAVTHACTCSRQKRKRPSVESSASEDDGPLAADETEELVQCPEEPEVQEADFRLLFLHQGQTVAVFYDKSFYVGQVLKVHNKDLAEVTFMTSKGNTNVFKWPQAEDLEILNMSRWAAFQKMFVH</sequence>
<reference evidence="2 3" key="1">
    <citation type="journal article" date="2023" name="Sci. Data">
        <title>Genome assembly of the Korean intertidal mud-creeper Batillaria attramentaria.</title>
        <authorList>
            <person name="Patra A.K."/>
            <person name="Ho P.T."/>
            <person name="Jun S."/>
            <person name="Lee S.J."/>
            <person name="Kim Y."/>
            <person name="Won Y.J."/>
        </authorList>
    </citation>
    <scope>NUCLEOTIDE SEQUENCE [LARGE SCALE GENOMIC DNA]</scope>
    <source>
        <strain evidence="2">Wonlab-2016</strain>
    </source>
</reference>
<organism evidence="2 3">
    <name type="scientific">Batillaria attramentaria</name>
    <dbReference type="NCBI Taxonomy" id="370345"/>
    <lineage>
        <taxon>Eukaryota</taxon>
        <taxon>Metazoa</taxon>
        <taxon>Spiralia</taxon>
        <taxon>Lophotrochozoa</taxon>
        <taxon>Mollusca</taxon>
        <taxon>Gastropoda</taxon>
        <taxon>Caenogastropoda</taxon>
        <taxon>Sorbeoconcha</taxon>
        <taxon>Cerithioidea</taxon>
        <taxon>Batillariidae</taxon>
        <taxon>Batillaria</taxon>
    </lineage>
</organism>
<proteinExistence type="predicted"/>
<evidence type="ECO:0000313" key="2">
    <source>
        <dbReference type="EMBL" id="KAK7480221.1"/>
    </source>
</evidence>
<dbReference type="Proteomes" id="UP001519460">
    <property type="component" value="Unassembled WGS sequence"/>
</dbReference>
<keyword evidence="3" id="KW-1185">Reference proteome</keyword>
<dbReference type="AlphaFoldDB" id="A0ABD0JZM2"/>
<accession>A0ABD0JZM2</accession>
<name>A0ABD0JZM2_9CAEN</name>
<comment type="caution">
    <text evidence="2">The sequence shown here is derived from an EMBL/GenBank/DDBJ whole genome shotgun (WGS) entry which is preliminary data.</text>
</comment>
<evidence type="ECO:0000313" key="3">
    <source>
        <dbReference type="Proteomes" id="UP001519460"/>
    </source>
</evidence>
<feature type="compositionally biased region" description="Acidic residues" evidence="1">
    <location>
        <begin position="72"/>
        <end position="89"/>
    </location>
</feature>
<gene>
    <name evidence="2" type="ORF">BaRGS_00028497</name>
</gene>
<feature type="region of interest" description="Disordered" evidence="1">
    <location>
        <begin position="63"/>
        <end position="89"/>
    </location>
</feature>
<protein>
    <submittedName>
        <fullName evidence="2">Uncharacterized protein</fullName>
    </submittedName>
</protein>